<organism evidence="6 7">
    <name type="scientific">Rotaria socialis</name>
    <dbReference type="NCBI Taxonomy" id="392032"/>
    <lineage>
        <taxon>Eukaryota</taxon>
        <taxon>Metazoa</taxon>
        <taxon>Spiralia</taxon>
        <taxon>Gnathifera</taxon>
        <taxon>Rotifera</taxon>
        <taxon>Eurotatoria</taxon>
        <taxon>Bdelloidea</taxon>
        <taxon>Philodinida</taxon>
        <taxon>Philodinidae</taxon>
        <taxon>Rotaria</taxon>
    </lineage>
</organism>
<comment type="caution">
    <text evidence="6">The sequence shown here is derived from an EMBL/GenBank/DDBJ whole genome shotgun (WGS) entry which is preliminary data.</text>
</comment>
<evidence type="ECO:0000256" key="5">
    <source>
        <dbReference type="ARBA" id="ARBA00022801"/>
    </source>
</evidence>
<accession>A0A818VRY3</accession>
<dbReference type="GO" id="GO:0006281">
    <property type="term" value="P:DNA repair"/>
    <property type="evidence" value="ECO:0007669"/>
    <property type="project" value="InterPro"/>
</dbReference>
<protein>
    <recommendedName>
        <fullName evidence="8">Endonuclease V</fullName>
    </recommendedName>
</protein>
<evidence type="ECO:0000313" key="7">
    <source>
        <dbReference type="Proteomes" id="UP000663865"/>
    </source>
</evidence>
<dbReference type="Proteomes" id="UP000663865">
    <property type="component" value="Unassembled WGS sequence"/>
</dbReference>
<evidence type="ECO:0000256" key="3">
    <source>
        <dbReference type="ARBA" id="ARBA00022722"/>
    </source>
</evidence>
<dbReference type="CDD" id="cd06559">
    <property type="entry name" value="Endonuclease_V"/>
    <property type="match status" value="1"/>
</dbReference>
<dbReference type="PANTHER" id="PTHR28511:SF1">
    <property type="entry name" value="ENDONUCLEASE V"/>
    <property type="match status" value="1"/>
</dbReference>
<reference evidence="6" key="1">
    <citation type="submission" date="2021-02" db="EMBL/GenBank/DDBJ databases">
        <authorList>
            <person name="Nowell W R."/>
        </authorList>
    </citation>
    <scope>NUCLEOTIDE SEQUENCE</scope>
</reference>
<dbReference type="GO" id="GO:0016891">
    <property type="term" value="F:RNA endonuclease activity producing 5'-phosphomonoesters, hydrolytic mechanism"/>
    <property type="evidence" value="ECO:0007669"/>
    <property type="project" value="TreeGrafter"/>
</dbReference>
<dbReference type="Gene3D" id="3.30.2170.10">
    <property type="entry name" value="archaeoglobus fulgidus dsm 4304 superfamily"/>
    <property type="match status" value="1"/>
</dbReference>
<dbReference type="GO" id="GO:0003727">
    <property type="term" value="F:single-stranded RNA binding"/>
    <property type="evidence" value="ECO:0007669"/>
    <property type="project" value="TreeGrafter"/>
</dbReference>
<dbReference type="EMBL" id="CAJNYV010005005">
    <property type="protein sequence ID" value="CAF3715053.1"/>
    <property type="molecule type" value="Genomic_DNA"/>
</dbReference>
<keyword evidence="4" id="KW-0255">Endonuclease</keyword>
<evidence type="ECO:0000256" key="4">
    <source>
        <dbReference type="ARBA" id="ARBA00022759"/>
    </source>
</evidence>
<comment type="subcellular location">
    <subcellularLocation>
        <location evidence="1">Cytoplasm</location>
    </subcellularLocation>
</comment>
<keyword evidence="5" id="KW-0378">Hydrolase</keyword>
<keyword evidence="2" id="KW-0963">Cytoplasm</keyword>
<name>A0A818VRY3_9BILA</name>
<dbReference type="AlphaFoldDB" id="A0A818VRY3"/>
<evidence type="ECO:0000256" key="1">
    <source>
        <dbReference type="ARBA" id="ARBA00004496"/>
    </source>
</evidence>
<proteinExistence type="predicted"/>
<gene>
    <name evidence="6" type="ORF">KIK155_LOCUS27595</name>
</gene>
<dbReference type="GO" id="GO:0005730">
    <property type="term" value="C:nucleolus"/>
    <property type="evidence" value="ECO:0007669"/>
    <property type="project" value="TreeGrafter"/>
</dbReference>
<evidence type="ECO:0008006" key="8">
    <source>
        <dbReference type="Google" id="ProtNLM"/>
    </source>
</evidence>
<dbReference type="InterPro" id="IPR007581">
    <property type="entry name" value="Endonuclease-V"/>
</dbReference>
<dbReference type="Pfam" id="PF04493">
    <property type="entry name" value="Endonuclease_5"/>
    <property type="match status" value="1"/>
</dbReference>
<evidence type="ECO:0000313" key="6">
    <source>
        <dbReference type="EMBL" id="CAF3715053.1"/>
    </source>
</evidence>
<keyword evidence="3" id="KW-0540">Nuclease</keyword>
<evidence type="ECO:0000256" key="2">
    <source>
        <dbReference type="ARBA" id="ARBA00022490"/>
    </source>
</evidence>
<dbReference type="PANTHER" id="PTHR28511">
    <property type="entry name" value="ENDONUCLEASE V"/>
    <property type="match status" value="1"/>
</dbReference>
<sequence>MLTRFGGLKEQTGLLCECYAKLYFTKHIGELCMASKKASNNKKKETCLNVEIKDFIEFGNQIDTNDLLPKWAQEQENMVPSIITDIDQIEQPIKYIAGLDISFVKESNKAVASMIIFDYETLNIVAKISIYCIIHTPYISGYLAFREAPVFMKIIDIQKEHCPHLGPQVILMDGNGVWHPRRAGIASHFGVLSGIPCFGVSKKVLNTDGITREKIEELLAEKAPEKDQYFEVNGDSGNILGIAYNVTGSVKSAVYISVGHKITLKTACDIFKSVTKYRNCEPIRQADLLSREIVAQLS</sequence>
<dbReference type="GO" id="GO:0005737">
    <property type="term" value="C:cytoplasm"/>
    <property type="evidence" value="ECO:0007669"/>
    <property type="project" value="UniProtKB-SubCell"/>
</dbReference>